<dbReference type="InterPro" id="IPR013766">
    <property type="entry name" value="Thioredoxin_domain"/>
</dbReference>
<evidence type="ECO:0000256" key="1">
    <source>
        <dbReference type="ARBA" id="ARBA00001182"/>
    </source>
</evidence>
<reference evidence="12 13" key="1">
    <citation type="journal article" date="2011" name="J. Gen. Appl. Microbiol.">
        <title>Draft genome sequencing of the enigmatic yeast Saitoella complicata.</title>
        <authorList>
            <person name="Nishida H."/>
            <person name="Hamamoto M."/>
            <person name="Sugiyama J."/>
        </authorList>
    </citation>
    <scope>NUCLEOTIDE SEQUENCE [LARGE SCALE GENOMIC DNA]</scope>
    <source>
        <strain evidence="12 13">NRRL Y-17804</strain>
    </source>
</reference>
<dbReference type="AlphaFoldDB" id="A0A0E9N7E7"/>
<sequence>MPTGTAPPNNSIQRPLNPSIMLKSVFALFLAASAALASNVVDLTPSNFDEIVGSGKPALVEFFAPWCGHCKTLAPIYEELADSYKAQDKVVIAKVNADDHRSLGSRYGVKGFPTLKMFDGTTKNPKDYNKARDLDSLQSFIAETTGIKPKGKKVEPSDVAVLTDENFDSIVLDPSKDVLVEFYAPWCGYCKQLAPVWEIVASDFNTDEHVVVAKLDATEHPAAAERYGVKGYPTLKFFPKGADKTPVDYPSGRTENDFVAYLNEQTGTQRAVGGGLTDEAGRVPALDTLAQQFVAADDKESVIAEAKSVVEGDANGSYYVKAMEKILANPKHVANEIHRLESIIAKGNLAKAKLDSFIKRKNILSAFEFTAAKDEL</sequence>
<keyword evidence="8" id="KW-0676">Redox-active center</keyword>
<protein>
    <recommendedName>
        <fullName evidence="3">protein disulfide-isomerase</fullName>
        <ecNumber evidence="3">5.3.4.1</ecNumber>
    </recommendedName>
</protein>
<dbReference type="PRINTS" id="PR00421">
    <property type="entry name" value="THIOREDOXIN"/>
</dbReference>
<keyword evidence="7" id="KW-0413">Isomerase</keyword>
<evidence type="ECO:0000256" key="5">
    <source>
        <dbReference type="ARBA" id="ARBA00022737"/>
    </source>
</evidence>
<dbReference type="CDD" id="cd02998">
    <property type="entry name" value="PDI_a_ERp38"/>
    <property type="match status" value="2"/>
</dbReference>
<evidence type="ECO:0000256" key="2">
    <source>
        <dbReference type="ARBA" id="ARBA00006347"/>
    </source>
</evidence>
<feature type="domain" description="Thioredoxin" evidence="11">
    <location>
        <begin position="1"/>
        <end position="146"/>
    </location>
</feature>
<dbReference type="GO" id="GO:0006457">
    <property type="term" value="P:protein folding"/>
    <property type="evidence" value="ECO:0007669"/>
    <property type="project" value="TreeGrafter"/>
</dbReference>
<keyword evidence="6" id="KW-1015">Disulfide bond</keyword>
<feature type="chain" id="PRO_5002430104" description="protein disulfide-isomerase" evidence="10">
    <location>
        <begin position="38"/>
        <end position="376"/>
    </location>
</feature>
<dbReference type="Proteomes" id="UP000033140">
    <property type="component" value="Unassembled WGS sequence"/>
</dbReference>
<dbReference type="STRING" id="698492.A0A0E9N7E7"/>
<reference evidence="12 13" key="3">
    <citation type="journal article" date="2015" name="Genome Announc.">
        <title>Draft Genome Sequence of the Archiascomycetous Yeast Saitoella complicata.</title>
        <authorList>
            <person name="Yamauchi K."/>
            <person name="Kondo S."/>
            <person name="Hamamoto M."/>
            <person name="Takahashi Y."/>
            <person name="Ogura Y."/>
            <person name="Hayashi T."/>
            <person name="Nishida H."/>
        </authorList>
    </citation>
    <scope>NUCLEOTIDE SEQUENCE [LARGE SCALE GENOMIC DNA]</scope>
    <source>
        <strain evidence="12 13">NRRL Y-17804</strain>
    </source>
</reference>
<evidence type="ECO:0000256" key="9">
    <source>
        <dbReference type="RuleBase" id="RU004208"/>
    </source>
</evidence>
<dbReference type="SUPFAM" id="SSF47933">
    <property type="entry name" value="ERP29 C domain-like"/>
    <property type="match status" value="1"/>
</dbReference>
<dbReference type="Gene3D" id="3.40.30.10">
    <property type="entry name" value="Glutaredoxin"/>
    <property type="match status" value="2"/>
</dbReference>
<evidence type="ECO:0000256" key="3">
    <source>
        <dbReference type="ARBA" id="ARBA00012723"/>
    </source>
</evidence>
<feature type="signal peptide" evidence="10">
    <location>
        <begin position="1"/>
        <end position="37"/>
    </location>
</feature>
<dbReference type="EMBL" id="BACD03000001">
    <property type="protein sequence ID" value="GAO45857.1"/>
    <property type="molecule type" value="Genomic_DNA"/>
</dbReference>
<keyword evidence="13" id="KW-1185">Reference proteome</keyword>
<dbReference type="PROSITE" id="PS00194">
    <property type="entry name" value="THIOREDOXIN_1"/>
    <property type="match status" value="2"/>
</dbReference>
<dbReference type="CDD" id="cd00238">
    <property type="entry name" value="ERp29c"/>
    <property type="match status" value="1"/>
</dbReference>
<dbReference type="InterPro" id="IPR036356">
    <property type="entry name" value="ERp29_C_sf"/>
</dbReference>
<gene>
    <name evidence="12" type="ORF">G7K_0105-t1</name>
</gene>
<dbReference type="InterPro" id="IPR011679">
    <property type="entry name" value="ERp29_C"/>
</dbReference>
<dbReference type="GO" id="GO:0005783">
    <property type="term" value="C:endoplasmic reticulum"/>
    <property type="evidence" value="ECO:0007669"/>
    <property type="project" value="InterPro"/>
</dbReference>
<dbReference type="PANTHER" id="PTHR45672:SF11">
    <property type="entry name" value="PROTEIN DISULFIDE-ISOMERASE C17H9.14C"/>
    <property type="match status" value="1"/>
</dbReference>
<evidence type="ECO:0000259" key="11">
    <source>
        <dbReference type="PROSITE" id="PS51352"/>
    </source>
</evidence>
<evidence type="ECO:0000256" key="6">
    <source>
        <dbReference type="ARBA" id="ARBA00023157"/>
    </source>
</evidence>
<dbReference type="PROSITE" id="PS51352">
    <property type="entry name" value="THIOREDOXIN_2"/>
    <property type="match status" value="2"/>
</dbReference>
<evidence type="ECO:0000256" key="4">
    <source>
        <dbReference type="ARBA" id="ARBA00022729"/>
    </source>
</evidence>
<dbReference type="GO" id="GO:0003756">
    <property type="term" value="F:protein disulfide isomerase activity"/>
    <property type="evidence" value="ECO:0007669"/>
    <property type="project" value="UniProtKB-EC"/>
</dbReference>
<evidence type="ECO:0000256" key="8">
    <source>
        <dbReference type="ARBA" id="ARBA00023284"/>
    </source>
</evidence>
<dbReference type="FunFam" id="3.40.30.10:FF:000032">
    <property type="entry name" value="Protein disulfide-isomerase A6 homolog"/>
    <property type="match status" value="2"/>
</dbReference>
<reference evidence="12 13" key="2">
    <citation type="journal article" date="2014" name="J. Gen. Appl. Microbiol.">
        <title>The early diverging ascomycetous budding yeast Saitoella complicata has three histone deacetylases belonging to the Clr6, Hos2, and Rpd3 lineages.</title>
        <authorList>
            <person name="Nishida H."/>
            <person name="Matsumoto T."/>
            <person name="Kondo S."/>
            <person name="Hamamoto M."/>
            <person name="Yoshikawa H."/>
        </authorList>
    </citation>
    <scope>NUCLEOTIDE SEQUENCE [LARGE SCALE GENOMIC DNA]</scope>
    <source>
        <strain evidence="12 13">NRRL Y-17804</strain>
    </source>
</reference>
<accession>A0A0E9N7E7</accession>
<dbReference type="NCBIfam" id="TIGR01126">
    <property type="entry name" value="pdi_dom"/>
    <property type="match status" value="2"/>
</dbReference>
<comment type="caution">
    <text evidence="12">The sequence shown here is derived from an EMBL/GenBank/DDBJ whole genome shotgun (WGS) entry which is preliminary data.</text>
</comment>
<dbReference type="Pfam" id="PF07749">
    <property type="entry name" value="ERp29"/>
    <property type="match status" value="1"/>
</dbReference>
<dbReference type="PANTHER" id="PTHR45672">
    <property type="entry name" value="PROTEIN DISULFIDE-ISOMERASE C17H9.14C-RELATED"/>
    <property type="match status" value="1"/>
</dbReference>
<feature type="domain" description="Thioredoxin" evidence="11">
    <location>
        <begin position="148"/>
        <end position="267"/>
    </location>
</feature>
<dbReference type="InterPro" id="IPR005788">
    <property type="entry name" value="PDI_thioredoxin-like_dom"/>
</dbReference>
<evidence type="ECO:0000256" key="10">
    <source>
        <dbReference type="SAM" id="SignalP"/>
    </source>
</evidence>
<comment type="similarity">
    <text evidence="2 9">Belongs to the protein disulfide isomerase family.</text>
</comment>
<dbReference type="SUPFAM" id="SSF52833">
    <property type="entry name" value="Thioredoxin-like"/>
    <property type="match status" value="2"/>
</dbReference>
<dbReference type="InterPro" id="IPR017937">
    <property type="entry name" value="Thioredoxin_CS"/>
</dbReference>
<comment type="catalytic activity">
    <reaction evidence="1">
        <text>Catalyzes the rearrangement of -S-S- bonds in proteins.</text>
        <dbReference type="EC" id="5.3.4.1"/>
    </reaction>
</comment>
<dbReference type="OMA" id="FINEHAG"/>
<dbReference type="InterPro" id="IPR036249">
    <property type="entry name" value="Thioredoxin-like_sf"/>
</dbReference>
<organism evidence="12 13">
    <name type="scientific">Saitoella complicata (strain BCRC 22490 / CBS 7301 / JCM 7358 / NBRC 10748 / NRRL Y-17804)</name>
    <dbReference type="NCBI Taxonomy" id="698492"/>
    <lineage>
        <taxon>Eukaryota</taxon>
        <taxon>Fungi</taxon>
        <taxon>Dikarya</taxon>
        <taxon>Ascomycota</taxon>
        <taxon>Taphrinomycotina</taxon>
        <taxon>Taphrinomycotina incertae sedis</taxon>
        <taxon>Saitoella</taxon>
    </lineage>
</organism>
<keyword evidence="4 10" id="KW-0732">Signal</keyword>
<dbReference type="Pfam" id="PF00085">
    <property type="entry name" value="Thioredoxin"/>
    <property type="match status" value="2"/>
</dbReference>
<dbReference type="Gene3D" id="1.20.1150.12">
    <property type="entry name" value="Endoplasmic reticulum resident protein 29, C-terminal domain"/>
    <property type="match status" value="1"/>
</dbReference>
<dbReference type="EC" id="5.3.4.1" evidence="3"/>
<evidence type="ECO:0000313" key="12">
    <source>
        <dbReference type="EMBL" id="GAO45857.1"/>
    </source>
</evidence>
<name>A0A0E9N7E7_SAICN</name>
<proteinExistence type="inferred from homology"/>
<evidence type="ECO:0000313" key="13">
    <source>
        <dbReference type="Proteomes" id="UP000033140"/>
    </source>
</evidence>
<keyword evidence="5" id="KW-0677">Repeat</keyword>
<evidence type="ECO:0000256" key="7">
    <source>
        <dbReference type="ARBA" id="ARBA00023235"/>
    </source>
</evidence>
<dbReference type="InterPro" id="IPR051063">
    <property type="entry name" value="PDI"/>
</dbReference>